<reference evidence="3 4" key="1">
    <citation type="submission" date="2014-04" db="EMBL/GenBank/DDBJ databases">
        <authorList>
            <consortium name="DOE Joint Genome Institute"/>
            <person name="Kuo A."/>
            <person name="Tarkka M."/>
            <person name="Buscot F."/>
            <person name="Kohler A."/>
            <person name="Nagy L.G."/>
            <person name="Floudas D."/>
            <person name="Copeland A."/>
            <person name="Barry K.W."/>
            <person name="Cichocki N."/>
            <person name="Veneault-Fourrey C."/>
            <person name="LaButti K."/>
            <person name="Lindquist E.A."/>
            <person name="Lipzen A."/>
            <person name="Lundell T."/>
            <person name="Morin E."/>
            <person name="Murat C."/>
            <person name="Sun H."/>
            <person name="Tunlid A."/>
            <person name="Henrissat B."/>
            <person name="Grigoriev I.V."/>
            <person name="Hibbett D.S."/>
            <person name="Martin F."/>
            <person name="Nordberg H.P."/>
            <person name="Cantor M.N."/>
            <person name="Hua S.X."/>
        </authorList>
    </citation>
    <scope>NUCLEOTIDE SEQUENCE [LARGE SCALE GENOMIC DNA]</scope>
    <source>
        <strain evidence="3 4">F 1598</strain>
    </source>
</reference>
<gene>
    <name evidence="3" type="ORF">PILCRDRAFT_820859</name>
</gene>
<protein>
    <submittedName>
        <fullName evidence="3">Uncharacterized protein</fullName>
    </submittedName>
</protein>
<feature type="transmembrane region" description="Helical" evidence="2">
    <location>
        <begin position="486"/>
        <end position="508"/>
    </location>
</feature>
<feature type="region of interest" description="Disordered" evidence="1">
    <location>
        <begin position="1"/>
        <end position="80"/>
    </location>
</feature>
<evidence type="ECO:0000256" key="1">
    <source>
        <dbReference type="SAM" id="MobiDB-lite"/>
    </source>
</evidence>
<sequence>MGSRIRTVLAAAVPDRWRPQRSQTRSGSSGVVLTPTDLDNGTSAGGLGSLHGHLEPASSSQIYPSPRGSSSSGSPTRLRHDSLLNSVPEEGGVTPPPPDDDNELVNEYDEDELEWELEQMGLYRGSYSRLRTVFSIVPLSSLLLLVLLAILPPLIWPLPPGIHFPSYRNFPFPLPELLTSISLWTLSHSLRVPIYSLFFFLAPISSPAAVSDLLTATTHVLLTNLLRLCSFTLLQVRHEMDYPLPTCLDNSFRRVIWIAIGWSIAEVGVSVVQGYETLGLYNGVMVPPGREDEFLRGWKDENTGFHPEIGASSSPGTMEHRGYYEEPEEAHRHTTFMPDRTATGEIHTHELDAELAAGSRRRYLYRTASAAAIRLQLEQDIDQLLTLKAREEVEEVYGVPAIKIPVFISTLQRLSSIILSQGLSLLLSYAYLSSPISLQLPQTSPTPVLSSNRPFAITFPIIVMIHLLLSILHTPLVLPRIGLHTVSYMGLIVGLGCLFAGLGVWKALYDWIEDIGE</sequence>
<feature type="transmembrane region" description="Helical" evidence="2">
    <location>
        <begin position="454"/>
        <end position="474"/>
    </location>
</feature>
<keyword evidence="2" id="KW-1133">Transmembrane helix</keyword>
<keyword evidence="4" id="KW-1185">Reference proteome</keyword>
<dbReference type="HOGENOM" id="CLU_022490_1_0_1"/>
<feature type="transmembrane region" description="Helical" evidence="2">
    <location>
        <begin position="133"/>
        <end position="157"/>
    </location>
</feature>
<dbReference type="Proteomes" id="UP000054166">
    <property type="component" value="Unassembled WGS sequence"/>
</dbReference>
<dbReference type="EMBL" id="KN832996">
    <property type="protein sequence ID" value="KIM81974.1"/>
    <property type="molecule type" value="Genomic_DNA"/>
</dbReference>
<dbReference type="STRING" id="765440.A0A0C3FQH9"/>
<reference evidence="4" key="2">
    <citation type="submission" date="2015-01" db="EMBL/GenBank/DDBJ databases">
        <title>Evolutionary Origins and Diversification of the Mycorrhizal Mutualists.</title>
        <authorList>
            <consortium name="DOE Joint Genome Institute"/>
            <consortium name="Mycorrhizal Genomics Consortium"/>
            <person name="Kohler A."/>
            <person name="Kuo A."/>
            <person name="Nagy L.G."/>
            <person name="Floudas D."/>
            <person name="Copeland A."/>
            <person name="Barry K.W."/>
            <person name="Cichocki N."/>
            <person name="Veneault-Fourrey C."/>
            <person name="LaButti K."/>
            <person name="Lindquist E.A."/>
            <person name="Lipzen A."/>
            <person name="Lundell T."/>
            <person name="Morin E."/>
            <person name="Murat C."/>
            <person name="Riley R."/>
            <person name="Ohm R."/>
            <person name="Sun H."/>
            <person name="Tunlid A."/>
            <person name="Henrissat B."/>
            <person name="Grigoriev I.V."/>
            <person name="Hibbett D.S."/>
            <person name="Martin F."/>
        </authorList>
    </citation>
    <scope>NUCLEOTIDE SEQUENCE [LARGE SCALE GENOMIC DNA]</scope>
    <source>
        <strain evidence="4">F 1598</strain>
    </source>
</reference>
<name>A0A0C3FQH9_PILCF</name>
<dbReference type="AlphaFoldDB" id="A0A0C3FQH9"/>
<evidence type="ECO:0000313" key="3">
    <source>
        <dbReference type="EMBL" id="KIM81974.1"/>
    </source>
</evidence>
<accession>A0A0C3FQH9</accession>
<dbReference type="InParanoid" id="A0A0C3FQH9"/>
<keyword evidence="2" id="KW-0472">Membrane</keyword>
<evidence type="ECO:0000256" key="2">
    <source>
        <dbReference type="SAM" id="Phobius"/>
    </source>
</evidence>
<proteinExistence type="predicted"/>
<feature type="compositionally biased region" description="Low complexity" evidence="1">
    <location>
        <begin position="58"/>
        <end position="75"/>
    </location>
</feature>
<feature type="transmembrane region" description="Helical" evidence="2">
    <location>
        <begin position="414"/>
        <end position="434"/>
    </location>
</feature>
<organism evidence="3 4">
    <name type="scientific">Piloderma croceum (strain F 1598)</name>
    <dbReference type="NCBI Taxonomy" id="765440"/>
    <lineage>
        <taxon>Eukaryota</taxon>
        <taxon>Fungi</taxon>
        <taxon>Dikarya</taxon>
        <taxon>Basidiomycota</taxon>
        <taxon>Agaricomycotina</taxon>
        <taxon>Agaricomycetes</taxon>
        <taxon>Agaricomycetidae</taxon>
        <taxon>Atheliales</taxon>
        <taxon>Atheliaceae</taxon>
        <taxon>Piloderma</taxon>
    </lineage>
</organism>
<dbReference type="OrthoDB" id="3364069at2759"/>
<keyword evidence="2" id="KW-0812">Transmembrane</keyword>
<evidence type="ECO:0000313" key="4">
    <source>
        <dbReference type="Proteomes" id="UP000054166"/>
    </source>
</evidence>
<feature type="compositionally biased region" description="Polar residues" evidence="1">
    <location>
        <begin position="20"/>
        <end position="31"/>
    </location>
</feature>